<evidence type="ECO:0000256" key="2">
    <source>
        <dbReference type="SAM" id="MobiDB-lite"/>
    </source>
</evidence>
<dbReference type="InterPro" id="IPR012340">
    <property type="entry name" value="NA-bd_OB-fold"/>
</dbReference>
<feature type="domain" description="Replication protein A OB" evidence="3">
    <location>
        <begin position="74"/>
        <end position="118"/>
    </location>
</feature>
<evidence type="ECO:0000259" key="3">
    <source>
        <dbReference type="Pfam" id="PF16900"/>
    </source>
</evidence>
<accession>A0ABD2WYH8</accession>
<evidence type="ECO:0000313" key="5">
    <source>
        <dbReference type="Proteomes" id="UP001627154"/>
    </source>
</evidence>
<dbReference type="Pfam" id="PF16900">
    <property type="entry name" value="REPA_OB_2"/>
    <property type="match status" value="1"/>
</dbReference>
<protein>
    <recommendedName>
        <fullName evidence="3">Replication protein A OB domain-containing protein</fullName>
    </recommendedName>
</protein>
<dbReference type="GO" id="GO:0003677">
    <property type="term" value="F:DNA binding"/>
    <property type="evidence" value="ECO:0007669"/>
    <property type="project" value="UniProtKB-KW"/>
</dbReference>
<dbReference type="SUPFAM" id="SSF50249">
    <property type="entry name" value="Nucleic acid-binding proteins"/>
    <property type="match status" value="1"/>
</dbReference>
<dbReference type="Proteomes" id="UP001627154">
    <property type="component" value="Unassembled WGS sequence"/>
</dbReference>
<reference evidence="4 5" key="1">
    <citation type="journal article" date="2024" name="bioRxiv">
        <title>A reference genome for Trichogramma kaykai: A tiny desert-dwelling parasitoid wasp with competing sex-ratio distorters.</title>
        <authorList>
            <person name="Culotta J."/>
            <person name="Lindsey A.R."/>
        </authorList>
    </citation>
    <scope>NUCLEOTIDE SEQUENCE [LARGE SCALE GENOMIC DNA]</scope>
    <source>
        <strain evidence="4 5">KSX58</strain>
    </source>
</reference>
<gene>
    <name evidence="4" type="ORF">TKK_008404</name>
</gene>
<dbReference type="InterPro" id="IPR031657">
    <property type="entry name" value="REPA_OB_2"/>
</dbReference>
<evidence type="ECO:0000313" key="4">
    <source>
        <dbReference type="EMBL" id="KAL3398199.1"/>
    </source>
</evidence>
<dbReference type="EMBL" id="JBJJXI010000060">
    <property type="protein sequence ID" value="KAL3398199.1"/>
    <property type="molecule type" value="Genomic_DNA"/>
</dbReference>
<feature type="compositionally biased region" description="Basic and acidic residues" evidence="2">
    <location>
        <begin position="231"/>
        <end position="244"/>
    </location>
</feature>
<dbReference type="Gene3D" id="2.40.50.140">
    <property type="entry name" value="Nucleic acid-binding proteins"/>
    <property type="match status" value="1"/>
</dbReference>
<proteinExistence type="predicted"/>
<organism evidence="4 5">
    <name type="scientific">Trichogramma kaykai</name>
    <dbReference type="NCBI Taxonomy" id="54128"/>
    <lineage>
        <taxon>Eukaryota</taxon>
        <taxon>Metazoa</taxon>
        <taxon>Ecdysozoa</taxon>
        <taxon>Arthropoda</taxon>
        <taxon>Hexapoda</taxon>
        <taxon>Insecta</taxon>
        <taxon>Pterygota</taxon>
        <taxon>Neoptera</taxon>
        <taxon>Endopterygota</taxon>
        <taxon>Hymenoptera</taxon>
        <taxon>Apocrita</taxon>
        <taxon>Proctotrupomorpha</taxon>
        <taxon>Chalcidoidea</taxon>
        <taxon>Trichogrammatidae</taxon>
        <taxon>Trichogramma</taxon>
    </lineage>
</organism>
<evidence type="ECO:0000256" key="1">
    <source>
        <dbReference type="ARBA" id="ARBA00023125"/>
    </source>
</evidence>
<sequence length="244" mass="28144">MPIRKSAEATSKLMIELNPEIDIDLKNNTRSIVTLFEQWKKFKKNEKLPNNRRTNNVKKREKNFKTSLAATTASIQKIGPITTFYSQKRKKQFRKRELELIDDNNFKIILTMWGNAADILLEINTAYIFQYVTVYEANYCKALNSMHITTVEKRTPTQPRLMFEDIDEDAMCAILDEIEKTESSNEPPTKNEDAMCAILEEIEKTKSSNEPPTKKFKTKNTSPASPPKPFIGEKKISLADKKTE</sequence>
<keyword evidence="5" id="KW-1185">Reference proteome</keyword>
<dbReference type="AlphaFoldDB" id="A0ABD2WYH8"/>
<comment type="caution">
    <text evidence="4">The sequence shown here is derived from an EMBL/GenBank/DDBJ whole genome shotgun (WGS) entry which is preliminary data.</text>
</comment>
<feature type="region of interest" description="Disordered" evidence="2">
    <location>
        <begin position="203"/>
        <end position="244"/>
    </location>
</feature>
<name>A0ABD2WYH8_9HYME</name>
<keyword evidence="1" id="KW-0238">DNA-binding</keyword>